<evidence type="ECO:0000313" key="3">
    <source>
        <dbReference type="Proteomes" id="UP000324748"/>
    </source>
</evidence>
<organism evidence="2 3">
    <name type="scientific">Puccinia graminis f. sp. tritici</name>
    <dbReference type="NCBI Taxonomy" id="56615"/>
    <lineage>
        <taxon>Eukaryota</taxon>
        <taxon>Fungi</taxon>
        <taxon>Dikarya</taxon>
        <taxon>Basidiomycota</taxon>
        <taxon>Pucciniomycotina</taxon>
        <taxon>Pucciniomycetes</taxon>
        <taxon>Pucciniales</taxon>
        <taxon>Pucciniaceae</taxon>
        <taxon>Puccinia</taxon>
    </lineage>
</organism>
<proteinExistence type="predicted"/>
<comment type="caution">
    <text evidence="2">The sequence shown here is derived from an EMBL/GenBank/DDBJ whole genome shotgun (WGS) entry which is preliminary data.</text>
</comment>
<evidence type="ECO:0000256" key="1">
    <source>
        <dbReference type="SAM" id="MobiDB-lite"/>
    </source>
</evidence>
<name>A0A5B0P418_PUCGR</name>
<dbReference type="EMBL" id="VSWC01000079">
    <property type="protein sequence ID" value="KAA1095230.1"/>
    <property type="molecule type" value="Genomic_DNA"/>
</dbReference>
<evidence type="ECO:0000313" key="2">
    <source>
        <dbReference type="EMBL" id="KAA1095230.1"/>
    </source>
</evidence>
<feature type="region of interest" description="Disordered" evidence="1">
    <location>
        <begin position="1"/>
        <end position="44"/>
    </location>
</feature>
<keyword evidence="3" id="KW-1185">Reference proteome</keyword>
<gene>
    <name evidence="2" type="ORF">PGT21_036753</name>
</gene>
<sequence>MLSASAARIPHAPKQTGQSFGPDALSPPQRELGQTSHTPECDNTQVEERFLEWVSINQQLSQLD</sequence>
<feature type="compositionally biased region" description="Polar residues" evidence="1">
    <location>
        <begin position="32"/>
        <end position="44"/>
    </location>
</feature>
<accession>A0A5B0P418</accession>
<dbReference type="Proteomes" id="UP000324748">
    <property type="component" value="Unassembled WGS sequence"/>
</dbReference>
<dbReference type="AlphaFoldDB" id="A0A5B0P418"/>
<protein>
    <submittedName>
        <fullName evidence="2">Uncharacterized protein</fullName>
    </submittedName>
</protein>
<reference evidence="2 3" key="1">
    <citation type="submission" date="2019-05" db="EMBL/GenBank/DDBJ databases">
        <title>Emergence of the Ug99 lineage of the wheat stem rust pathogen through somatic hybridization.</title>
        <authorList>
            <person name="Li F."/>
            <person name="Upadhyaya N.M."/>
            <person name="Sperschneider J."/>
            <person name="Matny O."/>
            <person name="Nguyen-Phuc H."/>
            <person name="Mago R."/>
            <person name="Raley C."/>
            <person name="Miller M.E."/>
            <person name="Silverstein K.A.T."/>
            <person name="Henningsen E."/>
            <person name="Hirsch C.D."/>
            <person name="Visser B."/>
            <person name="Pretorius Z.A."/>
            <person name="Steffenson B.J."/>
            <person name="Schwessinger B."/>
            <person name="Dodds P.N."/>
            <person name="Figueroa M."/>
        </authorList>
    </citation>
    <scope>NUCLEOTIDE SEQUENCE [LARGE SCALE GENOMIC DNA]</scope>
    <source>
        <strain evidence="2">21-0</strain>
    </source>
</reference>